<sequence length="114" mass="12406">MKTKPQVKPQVKPSLSKKPAKVGISKKTALKRLKSKLSKSKNQSLTLRLNADADVNDIMVASNATKFAMLPGVSAFKKDDLDKSLVSDVATTKKSKDADDDLTKQLEMISGFNL</sequence>
<keyword evidence="3" id="KW-1185">Reference proteome</keyword>
<feature type="compositionally biased region" description="Low complexity" evidence="1">
    <location>
        <begin position="1"/>
        <end position="13"/>
    </location>
</feature>
<dbReference type="RefSeq" id="XP_018985633.1">
    <property type="nucleotide sequence ID" value="XM_019127050.1"/>
</dbReference>
<name>A0A1E3QRI3_9ASCO</name>
<evidence type="ECO:0000313" key="2">
    <source>
        <dbReference type="EMBL" id="ODQ80305.1"/>
    </source>
</evidence>
<accession>A0A1E3QRI3</accession>
<dbReference type="AlphaFoldDB" id="A0A1E3QRI3"/>
<dbReference type="EMBL" id="KV454430">
    <property type="protein sequence ID" value="ODQ80305.1"/>
    <property type="molecule type" value="Genomic_DNA"/>
</dbReference>
<proteinExistence type="predicted"/>
<evidence type="ECO:0000313" key="3">
    <source>
        <dbReference type="Proteomes" id="UP000094336"/>
    </source>
</evidence>
<dbReference type="GeneID" id="30144903"/>
<organism evidence="2 3">
    <name type="scientific">Babjeviella inositovora NRRL Y-12698</name>
    <dbReference type="NCBI Taxonomy" id="984486"/>
    <lineage>
        <taxon>Eukaryota</taxon>
        <taxon>Fungi</taxon>
        <taxon>Dikarya</taxon>
        <taxon>Ascomycota</taxon>
        <taxon>Saccharomycotina</taxon>
        <taxon>Pichiomycetes</taxon>
        <taxon>Serinales incertae sedis</taxon>
        <taxon>Babjeviella</taxon>
    </lineage>
</organism>
<gene>
    <name evidence="2" type="ORF">BABINDRAFT_131701</name>
</gene>
<evidence type="ECO:0000256" key="1">
    <source>
        <dbReference type="SAM" id="MobiDB-lite"/>
    </source>
</evidence>
<feature type="region of interest" description="Disordered" evidence="1">
    <location>
        <begin position="1"/>
        <end position="21"/>
    </location>
</feature>
<dbReference type="Proteomes" id="UP000094336">
    <property type="component" value="Unassembled WGS sequence"/>
</dbReference>
<protein>
    <submittedName>
        <fullName evidence="2">Uncharacterized protein</fullName>
    </submittedName>
</protein>
<reference evidence="3" key="1">
    <citation type="submission" date="2016-05" db="EMBL/GenBank/DDBJ databases">
        <title>Comparative genomics of biotechnologically important yeasts.</title>
        <authorList>
            <consortium name="DOE Joint Genome Institute"/>
            <person name="Riley R."/>
            <person name="Haridas S."/>
            <person name="Wolfe K.H."/>
            <person name="Lopes M.R."/>
            <person name="Hittinger C.T."/>
            <person name="Goker M."/>
            <person name="Salamov A."/>
            <person name="Wisecaver J."/>
            <person name="Long T.M."/>
            <person name="Aerts A.L."/>
            <person name="Barry K."/>
            <person name="Choi C."/>
            <person name="Clum A."/>
            <person name="Coughlan A.Y."/>
            <person name="Deshpande S."/>
            <person name="Douglass A.P."/>
            <person name="Hanson S.J."/>
            <person name="Klenk H.-P."/>
            <person name="Labutti K."/>
            <person name="Lapidus A."/>
            <person name="Lindquist E."/>
            <person name="Lipzen A."/>
            <person name="Meier-Kolthoff J.P."/>
            <person name="Ohm R.A."/>
            <person name="Otillar R.P."/>
            <person name="Pangilinan J."/>
            <person name="Peng Y."/>
            <person name="Rokas A."/>
            <person name="Rosa C.A."/>
            <person name="Scheuner C."/>
            <person name="Sibirny A.A."/>
            <person name="Slot J.C."/>
            <person name="Stielow J.B."/>
            <person name="Sun H."/>
            <person name="Kurtzman C.P."/>
            <person name="Blackwell M."/>
            <person name="Grigoriev I.V."/>
            <person name="Jeffries T.W."/>
        </authorList>
    </citation>
    <scope>NUCLEOTIDE SEQUENCE [LARGE SCALE GENOMIC DNA]</scope>
    <source>
        <strain evidence="3">NRRL Y-12698</strain>
    </source>
</reference>